<protein>
    <submittedName>
        <fullName evidence="2">Uncharacterized protein</fullName>
    </submittedName>
</protein>
<evidence type="ECO:0000313" key="2">
    <source>
        <dbReference type="EMBL" id="KAH8037306.1"/>
    </source>
</evidence>
<dbReference type="Proteomes" id="UP000821866">
    <property type="component" value="Chromosome 10"/>
</dbReference>
<reference evidence="2" key="1">
    <citation type="journal article" date="2020" name="Cell">
        <title>Large-Scale Comparative Analyses of Tick Genomes Elucidate Their Genetic Diversity and Vector Capacities.</title>
        <authorList>
            <consortium name="Tick Genome and Microbiome Consortium (TIGMIC)"/>
            <person name="Jia N."/>
            <person name="Wang J."/>
            <person name="Shi W."/>
            <person name="Du L."/>
            <person name="Sun Y."/>
            <person name="Zhan W."/>
            <person name="Jiang J.F."/>
            <person name="Wang Q."/>
            <person name="Zhang B."/>
            <person name="Ji P."/>
            <person name="Bell-Sakyi L."/>
            <person name="Cui X.M."/>
            <person name="Yuan T.T."/>
            <person name="Jiang B.G."/>
            <person name="Yang W.F."/>
            <person name="Lam T.T."/>
            <person name="Chang Q.C."/>
            <person name="Ding S.J."/>
            <person name="Wang X.J."/>
            <person name="Zhu J.G."/>
            <person name="Ruan X.D."/>
            <person name="Zhao L."/>
            <person name="Wei J.T."/>
            <person name="Ye R.Z."/>
            <person name="Que T.C."/>
            <person name="Du C.H."/>
            <person name="Zhou Y.H."/>
            <person name="Cheng J.X."/>
            <person name="Dai P.F."/>
            <person name="Guo W.B."/>
            <person name="Han X.H."/>
            <person name="Huang E.J."/>
            <person name="Li L.F."/>
            <person name="Wei W."/>
            <person name="Gao Y.C."/>
            <person name="Liu J.Z."/>
            <person name="Shao H.Z."/>
            <person name="Wang X."/>
            <person name="Wang C.C."/>
            <person name="Yang T.C."/>
            <person name="Huo Q.B."/>
            <person name="Li W."/>
            <person name="Chen H.Y."/>
            <person name="Chen S.E."/>
            <person name="Zhou L.G."/>
            <person name="Ni X.B."/>
            <person name="Tian J.H."/>
            <person name="Sheng Y."/>
            <person name="Liu T."/>
            <person name="Pan Y.S."/>
            <person name="Xia L.Y."/>
            <person name="Li J."/>
            <person name="Zhao F."/>
            <person name="Cao W.C."/>
        </authorList>
    </citation>
    <scope>NUCLEOTIDE SEQUENCE</scope>
    <source>
        <strain evidence="2">Rmic-2018</strain>
    </source>
</reference>
<evidence type="ECO:0000256" key="1">
    <source>
        <dbReference type="SAM" id="MobiDB-lite"/>
    </source>
</evidence>
<organism evidence="2 3">
    <name type="scientific">Rhipicephalus microplus</name>
    <name type="common">Cattle tick</name>
    <name type="synonym">Boophilus microplus</name>
    <dbReference type="NCBI Taxonomy" id="6941"/>
    <lineage>
        <taxon>Eukaryota</taxon>
        <taxon>Metazoa</taxon>
        <taxon>Ecdysozoa</taxon>
        <taxon>Arthropoda</taxon>
        <taxon>Chelicerata</taxon>
        <taxon>Arachnida</taxon>
        <taxon>Acari</taxon>
        <taxon>Parasitiformes</taxon>
        <taxon>Ixodida</taxon>
        <taxon>Ixodoidea</taxon>
        <taxon>Ixodidae</taxon>
        <taxon>Rhipicephalinae</taxon>
        <taxon>Rhipicephalus</taxon>
        <taxon>Boophilus</taxon>
    </lineage>
</organism>
<evidence type="ECO:0000313" key="3">
    <source>
        <dbReference type="Proteomes" id="UP000821866"/>
    </source>
</evidence>
<reference evidence="2" key="2">
    <citation type="submission" date="2021-09" db="EMBL/GenBank/DDBJ databases">
        <authorList>
            <person name="Jia N."/>
            <person name="Wang J."/>
            <person name="Shi W."/>
            <person name="Du L."/>
            <person name="Sun Y."/>
            <person name="Zhan W."/>
            <person name="Jiang J."/>
            <person name="Wang Q."/>
            <person name="Zhang B."/>
            <person name="Ji P."/>
            <person name="Sakyi L.B."/>
            <person name="Cui X."/>
            <person name="Yuan T."/>
            <person name="Jiang B."/>
            <person name="Yang W."/>
            <person name="Lam T.T.-Y."/>
            <person name="Chang Q."/>
            <person name="Ding S."/>
            <person name="Wang X."/>
            <person name="Zhu J."/>
            <person name="Ruan X."/>
            <person name="Zhao L."/>
            <person name="Wei J."/>
            <person name="Que T."/>
            <person name="Du C."/>
            <person name="Cheng J."/>
            <person name="Dai P."/>
            <person name="Han X."/>
            <person name="Huang E."/>
            <person name="Gao Y."/>
            <person name="Liu J."/>
            <person name="Shao H."/>
            <person name="Ye R."/>
            <person name="Li L."/>
            <person name="Wei W."/>
            <person name="Wang X."/>
            <person name="Wang C."/>
            <person name="Huo Q."/>
            <person name="Li W."/>
            <person name="Guo W."/>
            <person name="Chen H."/>
            <person name="Chen S."/>
            <person name="Zhou L."/>
            <person name="Zhou L."/>
            <person name="Ni X."/>
            <person name="Tian J."/>
            <person name="Zhou Y."/>
            <person name="Sheng Y."/>
            <person name="Liu T."/>
            <person name="Pan Y."/>
            <person name="Xia L."/>
            <person name="Li J."/>
            <person name="Zhao F."/>
            <person name="Cao W."/>
        </authorList>
    </citation>
    <scope>NUCLEOTIDE SEQUENCE</scope>
    <source>
        <strain evidence="2">Rmic-2018</strain>
        <tissue evidence="2">Larvae</tissue>
    </source>
</reference>
<dbReference type="EMBL" id="JABSTU010000002">
    <property type="protein sequence ID" value="KAH8037306.1"/>
    <property type="molecule type" value="Genomic_DNA"/>
</dbReference>
<accession>A0A9J6ESM0</accession>
<feature type="region of interest" description="Disordered" evidence="1">
    <location>
        <begin position="60"/>
        <end position="83"/>
    </location>
</feature>
<sequence length="450" mass="52530">MSWYLVSQQSQQRLRPRLPVEIRLPVGLRGRNVTKPLPDRLTYPLLDHLTDPLMDHMPPSSLTSRRALSTSSETPPTQPVTATPPYASSNFTLICVFEYITRDIWNKTDQCTDYVYIRAFYYAINVNHEPLVFTRKTLTRRTHILYYDDPTYWYNLSMADNVVNFVQRLRYAHADWYLGMWGATFIRLLAWKSPKGFVPTTKRGRKFKRKDREVSQFLDRLATLCWGKGVADIVGLSTSNTTDEPNTVQVVGASPRFLWASPPNPIRGILPGIRGMLDMLQEFSYYKRLLNQDRICFSISSSINYARNLNRNIDFRMEMEDMDESVIRYTRYRFTSIDNHTNQFPLDSDNFMYEFNDTTYTHFWSLRVGGYLKGFFAYDSATTIAYKMNELLDAYPGDRCVVFDDLGDDMWEGSFTHNGRTISFQKYEMLHAISSAMVQRYGPAFPPKYY</sequence>
<proteinExistence type="predicted"/>
<dbReference type="AlphaFoldDB" id="A0A9J6ESM0"/>
<keyword evidence="3" id="KW-1185">Reference proteome</keyword>
<dbReference type="VEuPathDB" id="VectorBase:LOC119179994"/>
<gene>
    <name evidence="2" type="ORF">HPB51_009861</name>
</gene>
<comment type="caution">
    <text evidence="2">The sequence shown here is derived from an EMBL/GenBank/DDBJ whole genome shotgun (WGS) entry which is preliminary data.</text>
</comment>
<name>A0A9J6ESM0_RHIMP</name>